<comment type="caution">
    <text evidence="1">The sequence shown here is derived from an EMBL/GenBank/DDBJ whole genome shotgun (WGS) entry which is preliminary data.</text>
</comment>
<sequence>MFDVRDFSELKELLANSCNGHPNIVDNIEDLTRGIAFYQIVFLDDRLNHFDENDWYNHIKEYETRTGMPYDGDAIDIKYDTRVRLSNSMLSDNFLCVTELIVGNGYEENYYDILMWIEDYARKKGYDGVRIDLSTNNESVNTIAQDCGYEYKELTVKNIVSNMINTGFVSKKPLVRYLV</sequence>
<evidence type="ECO:0000313" key="2">
    <source>
        <dbReference type="Proteomes" id="UP000460287"/>
    </source>
</evidence>
<proteinExistence type="predicted"/>
<accession>A0A7X2T121</accession>
<organism evidence="1 2">
    <name type="scientific">Inconstantimicrobium porci</name>
    <dbReference type="NCBI Taxonomy" id="2652291"/>
    <lineage>
        <taxon>Bacteria</taxon>
        <taxon>Bacillati</taxon>
        <taxon>Bacillota</taxon>
        <taxon>Clostridia</taxon>
        <taxon>Eubacteriales</taxon>
        <taxon>Clostridiaceae</taxon>
        <taxon>Inconstantimicrobium</taxon>
    </lineage>
</organism>
<keyword evidence="2" id="KW-1185">Reference proteome</keyword>
<protein>
    <submittedName>
        <fullName evidence="1">Uncharacterized protein</fullName>
    </submittedName>
</protein>
<reference evidence="1 2" key="1">
    <citation type="submission" date="2019-08" db="EMBL/GenBank/DDBJ databases">
        <title>In-depth cultivation of the pig gut microbiome towards novel bacterial diversity and tailored functional studies.</title>
        <authorList>
            <person name="Wylensek D."/>
            <person name="Hitch T.C.A."/>
            <person name="Clavel T."/>
        </authorList>
    </citation>
    <scope>NUCLEOTIDE SEQUENCE [LARGE SCALE GENOMIC DNA]</scope>
    <source>
        <strain evidence="1 2">WCA-383-APC-5B</strain>
    </source>
</reference>
<name>A0A7X2T121_9CLOT</name>
<dbReference type="EMBL" id="VULX01000004">
    <property type="protein sequence ID" value="MSR90765.1"/>
    <property type="molecule type" value="Genomic_DNA"/>
</dbReference>
<evidence type="ECO:0000313" key="1">
    <source>
        <dbReference type="EMBL" id="MSR90765.1"/>
    </source>
</evidence>
<gene>
    <name evidence="1" type="ORF">FYJ33_04845</name>
</gene>
<dbReference type="RefSeq" id="WP_154530646.1">
    <property type="nucleotide sequence ID" value="NZ_VULX01000004.1"/>
</dbReference>
<dbReference type="AlphaFoldDB" id="A0A7X2T121"/>
<dbReference type="Proteomes" id="UP000460287">
    <property type="component" value="Unassembled WGS sequence"/>
</dbReference>